<proteinExistence type="predicted"/>
<dbReference type="InterPro" id="IPR046192">
    <property type="entry name" value="DUF6220"/>
</dbReference>
<keyword evidence="1" id="KW-0472">Membrane</keyword>
<keyword evidence="1" id="KW-1133">Transmembrane helix</keyword>
<gene>
    <name evidence="2" type="ORF">Air01nite_35040</name>
</gene>
<comment type="caution">
    <text evidence="2">The sequence shown here is derived from an EMBL/GenBank/DDBJ whole genome shotgun (WGS) entry which is preliminary data.</text>
</comment>
<organism evidence="2 3">
    <name type="scientific">Asanoa iriomotensis</name>
    <dbReference type="NCBI Taxonomy" id="234613"/>
    <lineage>
        <taxon>Bacteria</taxon>
        <taxon>Bacillati</taxon>
        <taxon>Actinomycetota</taxon>
        <taxon>Actinomycetes</taxon>
        <taxon>Micromonosporales</taxon>
        <taxon>Micromonosporaceae</taxon>
        <taxon>Asanoa</taxon>
    </lineage>
</organism>
<keyword evidence="3" id="KW-1185">Reference proteome</keyword>
<evidence type="ECO:0000256" key="1">
    <source>
        <dbReference type="SAM" id="Phobius"/>
    </source>
</evidence>
<dbReference type="RefSeq" id="WP_203703596.1">
    <property type="nucleotide sequence ID" value="NZ_BAAALU010000010.1"/>
</dbReference>
<dbReference type="Pfam" id="PF19728">
    <property type="entry name" value="DUF6220"/>
    <property type="match status" value="1"/>
</dbReference>
<feature type="transmembrane region" description="Helical" evidence="1">
    <location>
        <begin position="87"/>
        <end position="109"/>
    </location>
</feature>
<accession>A0ABQ4C3R0</accession>
<evidence type="ECO:0000313" key="2">
    <source>
        <dbReference type="EMBL" id="GIF57409.1"/>
    </source>
</evidence>
<protein>
    <submittedName>
        <fullName evidence="2">Uncharacterized protein</fullName>
    </submittedName>
</protein>
<name>A0ABQ4C3R0_9ACTN</name>
<keyword evidence="1" id="KW-0812">Transmembrane</keyword>
<feature type="transmembrane region" description="Helical" evidence="1">
    <location>
        <begin position="121"/>
        <end position="141"/>
    </location>
</feature>
<reference evidence="2 3" key="1">
    <citation type="submission" date="2021-01" db="EMBL/GenBank/DDBJ databases">
        <title>Whole genome shotgun sequence of Asanoa iriomotensis NBRC 100142.</title>
        <authorList>
            <person name="Komaki H."/>
            <person name="Tamura T."/>
        </authorList>
    </citation>
    <scope>NUCLEOTIDE SEQUENCE [LARGE SCALE GENOMIC DNA]</scope>
    <source>
        <strain evidence="2 3">NBRC 100142</strain>
    </source>
</reference>
<evidence type="ECO:0000313" key="3">
    <source>
        <dbReference type="Proteomes" id="UP000624325"/>
    </source>
</evidence>
<feature type="transmembrane region" description="Helical" evidence="1">
    <location>
        <begin position="18"/>
        <end position="42"/>
    </location>
</feature>
<dbReference type="Proteomes" id="UP000624325">
    <property type="component" value="Unassembled WGS sequence"/>
</dbReference>
<dbReference type="EMBL" id="BONC01000023">
    <property type="protein sequence ID" value="GIF57409.1"/>
    <property type="molecule type" value="Genomic_DNA"/>
</dbReference>
<feature type="transmembrane region" description="Helical" evidence="1">
    <location>
        <begin position="62"/>
        <end position="80"/>
    </location>
</feature>
<sequence length="167" mass="17665">MTEDQVDRRGRPGVIRQAYVVVCALLLAAVVVQFYLAAFGVFTAPAREHESQFVLHLVNGRMVLPALMILAVAGAALARAPGRLIGFTALPIALIAGQTILFLLAALTGSSPERTNVGGQIVLGFHALNGLAILWTSIVLLRRARAFARAGRAAAVADRESDLAGQR</sequence>